<dbReference type="SUPFAM" id="SSF69645">
    <property type="entry name" value="Arp2/3 complex subunits"/>
    <property type="match status" value="1"/>
</dbReference>
<dbReference type="PANTHER" id="PTHR22629:SF0">
    <property type="entry name" value="ACTIN-RELATED PROTEIN 2_3 COMPLEX SUBUNIT 4"/>
    <property type="match status" value="1"/>
</dbReference>
<dbReference type="Pfam" id="PF00169">
    <property type="entry name" value="PH"/>
    <property type="match status" value="1"/>
</dbReference>
<keyword evidence="4" id="KW-0009">Actin-binding</keyword>
<dbReference type="GO" id="GO:0034314">
    <property type="term" value="P:Arp2/3 complex-mediated actin nucleation"/>
    <property type="evidence" value="ECO:0007669"/>
    <property type="project" value="InterPro"/>
</dbReference>
<dbReference type="GO" id="GO:0051015">
    <property type="term" value="F:actin filament binding"/>
    <property type="evidence" value="ECO:0007669"/>
    <property type="project" value="TreeGrafter"/>
</dbReference>
<dbReference type="SUPFAM" id="SSF50729">
    <property type="entry name" value="PH domain-like"/>
    <property type="match status" value="1"/>
</dbReference>
<dbReference type="Pfam" id="PF00241">
    <property type="entry name" value="Cofilin_ADF"/>
    <property type="match status" value="1"/>
</dbReference>
<dbReference type="Pfam" id="PF05856">
    <property type="entry name" value="ARPC4"/>
    <property type="match status" value="1"/>
</dbReference>
<dbReference type="InterPro" id="IPR011993">
    <property type="entry name" value="PH-like_dom_sf"/>
</dbReference>
<feature type="region of interest" description="Disordered" evidence="6">
    <location>
        <begin position="283"/>
        <end position="359"/>
    </location>
</feature>
<comment type="similarity">
    <text evidence="2">Belongs to the ARPC4 family.</text>
</comment>
<name>A0A4V4MQ14_9BASI</name>
<comment type="subcellular location">
    <subcellularLocation>
        <location evidence="1">Cytoplasm</location>
        <location evidence="1">Cytoskeleton</location>
    </subcellularLocation>
</comment>
<feature type="compositionally biased region" description="Acidic residues" evidence="6">
    <location>
        <begin position="314"/>
        <end position="325"/>
    </location>
</feature>
<evidence type="ECO:0000256" key="3">
    <source>
        <dbReference type="ARBA" id="ARBA00022490"/>
    </source>
</evidence>
<evidence type="ECO:0000256" key="1">
    <source>
        <dbReference type="ARBA" id="ARBA00004245"/>
    </source>
</evidence>
<dbReference type="Proteomes" id="UP000305647">
    <property type="component" value="Unassembled WGS sequence"/>
</dbReference>
<accession>A0A4V4MQ14</accession>
<evidence type="ECO:0000256" key="6">
    <source>
        <dbReference type="SAM" id="MobiDB-lite"/>
    </source>
</evidence>
<dbReference type="InterPro" id="IPR001849">
    <property type="entry name" value="PH_domain"/>
</dbReference>
<dbReference type="InterPro" id="IPR002108">
    <property type="entry name" value="ADF-H"/>
</dbReference>
<dbReference type="SMART" id="SM00233">
    <property type="entry name" value="PH"/>
    <property type="match status" value="1"/>
</dbReference>
<evidence type="ECO:0000259" key="8">
    <source>
        <dbReference type="PROSITE" id="PS51263"/>
    </source>
</evidence>
<proteinExistence type="inferred from homology"/>
<evidence type="ECO:0000256" key="5">
    <source>
        <dbReference type="ARBA" id="ARBA00023212"/>
    </source>
</evidence>
<evidence type="ECO:0000259" key="7">
    <source>
        <dbReference type="PROSITE" id="PS50003"/>
    </source>
</evidence>
<dbReference type="GO" id="GO:0005885">
    <property type="term" value="C:Arp2/3 protein complex"/>
    <property type="evidence" value="ECO:0007669"/>
    <property type="project" value="InterPro"/>
</dbReference>
<keyword evidence="5" id="KW-0206">Cytoskeleton</keyword>
<sequence>MSNTLRPYLGTVRASLTAALNLENFSSQIVERHNKPEIESKKSRELILQPLLITRTALEKVLIEPSVNSVRLSIKIKQADEIERILAHKFTRFMMMRAEGFVVLRRKAIEGYDISFLITNQQTEKLLKHKIVDFIIQYVRSILEFIDLTQPLDSWKITTKDMSVSLVDPNIRHAHNDQIDQGNGSWIELGYPQDSKDQLILIGKGANGLEGLSDNLPEDQVVFAILLENSSLVQLLWCPDAISGVKKARAMVHARAVASQFDVSKSLPIASTKQDLSVSQLTAQSKVEKKEDSEKHTNGALPSAEESATTVQNLDDDDDSDDDTDSIVNGYQDVNEPDQQEQQRQLEIAKQKALQEEEQRVEIERKRRLEHEQRLLQEAEQKRRLEAEQQKRRELEEKRRKEIEERRKAEQEAKLRLEMEEKRRREAEEKRKQDIIRQKSLEQDRLNKLISSGQVAINGKLSALTKSGTWRRRYFELSSKALAIYKEDLSSKTPIEAIPLSKTTQIVDSYDELLIKHSIRLTSQSDELFIYLDNQEAKSKLMSALQSAIKN</sequence>
<dbReference type="Gene3D" id="2.30.29.30">
    <property type="entry name" value="Pleckstrin-homology domain (PH domain)/Phosphotyrosine-binding domain (PTB)"/>
    <property type="match status" value="1"/>
</dbReference>
<evidence type="ECO:0008006" key="11">
    <source>
        <dbReference type="Google" id="ProtNLM"/>
    </source>
</evidence>
<dbReference type="Gene3D" id="3.40.20.10">
    <property type="entry name" value="Severin"/>
    <property type="match status" value="1"/>
</dbReference>
<dbReference type="PROSITE" id="PS50003">
    <property type="entry name" value="PH_DOMAIN"/>
    <property type="match status" value="1"/>
</dbReference>
<reference evidence="9 10" key="1">
    <citation type="submission" date="2019-03" db="EMBL/GenBank/DDBJ databases">
        <title>Sequencing 25 genomes of Wallemia mellicola.</title>
        <authorList>
            <person name="Gostincar C."/>
        </authorList>
    </citation>
    <scope>NUCLEOTIDE SEQUENCE [LARGE SCALE GENOMIC DNA]</scope>
    <source>
        <strain evidence="9 10">EXF-8738</strain>
    </source>
</reference>
<dbReference type="PROSITE" id="PS51263">
    <property type="entry name" value="ADF_H"/>
    <property type="match status" value="1"/>
</dbReference>
<evidence type="ECO:0000313" key="9">
    <source>
        <dbReference type="EMBL" id="TIC31730.1"/>
    </source>
</evidence>
<dbReference type="Gene3D" id="3.30.1460.20">
    <property type="match status" value="1"/>
</dbReference>
<feature type="region of interest" description="Disordered" evidence="6">
    <location>
        <begin position="383"/>
        <end position="411"/>
    </location>
</feature>
<dbReference type="PANTHER" id="PTHR22629">
    <property type="entry name" value="ARP2/3 COMPLEX 20 KD SUBUNIT"/>
    <property type="match status" value="1"/>
</dbReference>
<feature type="domain" description="ADF-H" evidence="8">
    <location>
        <begin position="163"/>
        <end position="286"/>
    </location>
</feature>
<evidence type="ECO:0000256" key="4">
    <source>
        <dbReference type="ARBA" id="ARBA00023203"/>
    </source>
</evidence>
<organism evidence="9 10">
    <name type="scientific">Wallemia mellicola</name>
    <dbReference type="NCBI Taxonomy" id="1708541"/>
    <lineage>
        <taxon>Eukaryota</taxon>
        <taxon>Fungi</taxon>
        <taxon>Dikarya</taxon>
        <taxon>Basidiomycota</taxon>
        <taxon>Wallemiomycotina</taxon>
        <taxon>Wallemiomycetes</taxon>
        <taxon>Wallemiales</taxon>
        <taxon>Wallemiaceae</taxon>
        <taxon>Wallemia</taxon>
    </lineage>
</organism>
<dbReference type="SUPFAM" id="SSF55753">
    <property type="entry name" value="Actin depolymerizing proteins"/>
    <property type="match status" value="1"/>
</dbReference>
<dbReference type="InterPro" id="IPR034666">
    <property type="entry name" value="ARPC2/4"/>
</dbReference>
<feature type="domain" description="PH" evidence="7">
    <location>
        <begin position="454"/>
        <end position="550"/>
    </location>
</feature>
<dbReference type="EMBL" id="SPRO01000011">
    <property type="protein sequence ID" value="TIC31730.1"/>
    <property type="molecule type" value="Genomic_DNA"/>
</dbReference>
<gene>
    <name evidence="9" type="ORF">E3Q10_01561</name>
</gene>
<dbReference type="AlphaFoldDB" id="A0A4V4MQ14"/>
<dbReference type="GO" id="GO:0030041">
    <property type="term" value="P:actin filament polymerization"/>
    <property type="evidence" value="ECO:0007669"/>
    <property type="project" value="InterPro"/>
</dbReference>
<protein>
    <recommendedName>
        <fullName evidence="11">PH domain-containing protein</fullName>
    </recommendedName>
</protein>
<dbReference type="InterPro" id="IPR008384">
    <property type="entry name" value="ARPC4"/>
</dbReference>
<feature type="compositionally biased region" description="Basic and acidic residues" evidence="6">
    <location>
        <begin position="347"/>
        <end position="359"/>
    </location>
</feature>
<evidence type="ECO:0000313" key="10">
    <source>
        <dbReference type="Proteomes" id="UP000305647"/>
    </source>
</evidence>
<feature type="compositionally biased region" description="Basic and acidic residues" evidence="6">
    <location>
        <begin position="286"/>
        <end position="297"/>
    </location>
</feature>
<comment type="caution">
    <text evidence="9">The sequence shown here is derived from an EMBL/GenBank/DDBJ whole genome shotgun (WGS) entry which is preliminary data.</text>
</comment>
<dbReference type="InterPro" id="IPR029006">
    <property type="entry name" value="ADF-H/Gelsolin-like_dom_sf"/>
</dbReference>
<evidence type="ECO:0000256" key="2">
    <source>
        <dbReference type="ARBA" id="ARBA00005919"/>
    </source>
</evidence>
<keyword evidence="3" id="KW-0963">Cytoplasm</keyword>